<dbReference type="STRING" id="905079.L1IEZ9"/>
<dbReference type="PaxDb" id="55529-EKX34788"/>
<evidence type="ECO:0000256" key="2">
    <source>
        <dbReference type="ARBA" id="ARBA00013194"/>
    </source>
</evidence>
<dbReference type="HOGENOM" id="CLU_2433617_0_0_1"/>
<dbReference type="GeneID" id="17291513"/>
<dbReference type="AlphaFoldDB" id="L1IEZ9"/>
<keyword evidence="3 5" id="KW-0697">Rotamase</keyword>
<evidence type="ECO:0000259" key="6">
    <source>
        <dbReference type="PROSITE" id="PS50059"/>
    </source>
</evidence>
<dbReference type="OrthoDB" id="8116123at2759"/>
<evidence type="ECO:0000256" key="3">
    <source>
        <dbReference type="ARBA" id="ARBA00023110"/>
    </source>
</evidence>
<dbReference type="InterPro" id="IPR001179">
    <property type="entry name" value="PPIase_FKBP_dom"/>
</dbReference>
<feature type="domain" description="PPIase FKBP-type" evidence="6">
    <location>
        <begin position="1"/>
        <end position="89"/>
    </location>
</feature>
<evidence type="ECO:0000256" key="1">
    <source>
        <dbReference type="ARBA" id="ARBA00000971"/>
    </source>
</evidence>
<dbReference type="RefSeq" id="XP_005821768.1">
    <property type="nucleotide sequence ID" value="XM_005821711.1"/>
</dbReference>
<dbReference type="KEGG" id="gtt:GUITHDRAFT_52845"/>
<proteinExistence type="predicted"/>
<dbReference type="SUPFAM" id="SSF54534">
    <property type="entry name" value="FKBP-like"/>
    <property type="match status" value="1"/>
</dbReference>
<evidence type="ECO:0000256" key="5">
    <source>
        <dbReference type="PROSITE-ProRule" id="PRU00277"/>
    </source>
</evidence>
<dbReference type="GO" id="GO:0003755">
    <property type="term" value="F:peptidyl-prolyl cis-trans isomerase activity"/>
    <property type="evidence" value="ECO:0007669"/>
    <property type="project" value="UniProtKB-KW"/>
</dbReference>
<dbReference type="PROSITE" id="PS50059">
    <property type="entry name" value="FKBP_PPIASE"/>
    <property type="match status" value="1"/>
</dbReference>
<dbReference type="PANTHER" id="PTHR10516">
    <property type="entry name" value="PEPTIDYL-PROLYL CIS-TRANS ISOMERASE"/>
    <property type="match status" value="1"/>
</dbReference>
<name>L1IEZ9_GUITC</name>
<comment type="catalytic activity">
    <reaction evidence="1 5">
        <text>[protein]-peptidylproline (omega=180) = [protein]-peptidylproline (omega=0)</text>
        <dbReference type="Rhea" id="RHEA:16237"/>
        <dbReference type="Rhea" id="RHEA-COMP:10747"/>
        <dbReference type="Rhea" id="RHEA-COMP:10748"/>
        <dbReference type="ChEBI" id="CHEBI:83833"/>
        <dbReference type="ChEBI" id="CHEBI:83834"/>
        <dbReference type="EC" id="5.2.1.8"/>
    </reaction>
</comment>
<dbReference type="EC" id="5.2.1.8" evidence="2 5"/>
<dbReference type="PANTHER" id="PTHR10516:SF457">
    <property type="entry name" value="PEPTIDYLPROLYL ISOMERASE"/>
    <property type="match status" value="1"/>
</dbReference>
<reference evidence="7 9" key="1">
    <citation type="journal article" date="2012" name="Nature">
        <title>Algal genomes reveal evolutionary mosaicism and the fate of nucleomorphs.</title>
        <authorList>
            <consortium name="DOE Joint Genome Institute"/>
            <person name="Curtis B.A."/>
            <person name="Tanifuji G."/>
            <person name="Burki F."/>
            <person name="Gruber A."/>
            <person name="Irimia M."/>
            <person name="Maruyama S."/>
            <person name="Arias M.C."/>
            <person name="Ball S.G."/>
            <person name="Gile G.H."/>
            <person name="Hirakawa Y."/>
            <person name="Hopkins J.F."/>
            <person name="Kuo A."/>
            <person name="Rensing S.A."/>
            <person name="Schmutz J."/>
            <person name="Symeonidi A."/>
            <person name="Elias M."/>
            <person name="Eveleigh R.J."/>
            <person name="Herman E.K."/>
            <person name="Klute M.J."/>
            <person name="Nakayama T."/>
            <person name="Obornik M."/>
            <person name="Reyes-Prieto A."/>
            <person name="Armbrust E.V."/>
            <person name="Aves S.J."/>
            <person name="Beiko R.G."/>
            <person name="Coutinho P."/>
            <person name="Dacks J.B."/>
            <person name="Durnford D.G."/>
            <person name="Fast N.M."/>
            <person name="Green B.R."/>
            <person name="Grisdale C.J."/>
            <person name="Hempel F."/>
            <person name="Henrissat B."/>
            <person name="Hoppner M.P."/>
            <person name="Ishida K."/>
            <person name="Kim E."/>
            <person name="Koreny L."/>
            <person name="Kroth P.G."/>
            <person name="Liu Y."/>
            <person name="Malik S.B."/>
            <person name="Maier U.G."/>
            <person name="McRose D."/>
            <person name="Mock T."/>
            <person name="Neilson J.A."/>
            <person name="Onodera N.T."/>
            <person name="Poole A.M."/>
            <person name="Pritham E.J."/>
            <person name="Richards T.A."/>
            <person name="Rocap G."/>
            <person name="Roy S.W."/>
            <person name="Sarai C."/>
            <person name="Schaack S."/>
            <person name="Shirato S."/>
            <person name="Slamovits C.H."/>
            <person name="Spencer D.F."/>
            <person name="Suzuki S."/>
            <person name="Worden A.Z."/>
            <person name="Zauner S."/>
            <person name="Barry K."/>
            <person name="Bell C."/>
            <person name="Bharti A.K."/>
            <person name="Crow J.A."/>
            <person name="Grimwood J."/>
            <person name="Kramer R."/>
            <person name="Lindquist E."/>
            <person name="Lucas S."/>
            <person name="Salamov A."/>
            <person name="McFadden G.I."/>
            <person name="Lane C.E."/>
            <person name="Keeling P.J."/>
            <person name="Gray M.W."/>
            <person name="Grigoriev I.V."/>
            <person name="Archibald J.M."/>
        </authorList>
    </citation>
    <scope>NUCLEOTIDE SEQUENCE</scope>
    <source>
        <strain evidence="7 9">CCMP2712</strain>
    </source>
</reference>
<dbReference type="EnsemblProtists" id="EKX34788">
    <property type="protein sequence ID" value="EKX34788"/>
    <property type="gene ID" value="GUITHDRAFT_52845"/>
</dbReference>
<dbReference type="InterPro" id="IPR050689">
    <property type="entry name" value="FKBP-type_PPIase"/>
</dbReference>
<keyword evidence="9" id="KW-1185">Reference proteome</keyword>
<accession>L1IEZ9</accession>
<evidence type="ECO:0000313" key="8">
    <source>
        <dbReference type="EnsemblProtists" id="EKX34788"/>
    </source>
</evidence>
<evidence type="ECO:0000313" key="9">
    <source>
        <dbReference type="Proteomes" id="UP000011087"/>
    </source>
</evidence>
<feature type="non-terminal residue" evidence="7">
    <location>
        <position position="91"/>
    </location>
</feature>
<sequence length="91" mass="9941">DVTGDGGCLKRVLEKGVKGERPFAGDVFELGLDKSDAILGWETVIPWMERGERAEFRFGPEYAFGKQGAPPRIAPDAVVDCTLKLLSFSEP</sequence>
<dbReference type="Gene3D" id="3.10.50.40">
    <property type="match status" value="1"/>
</dbReference>
<reference evidence="8" key="3">
    <citation type="submission" date="2016-03" db="UniProtKB">
        <authorList>
            <consortium name="EnsemblProtists"/>
        </authorList>
    </citation>
    <scope>IDENTIFICATION</scope>
</reference>
<keyword evidence="4 5" id="KW-0413">Isomerase</keyword>
<evidence type="ECO:0000256" key="4">
    <source>
        <dbReference type="ARBA" id="ARBA00023235"/>
    </source>
</evidence>
<gene>
    <name evidence="7" type="ORF">GUITHDRAFT_52845</name>
</gene>
<evidence type="ECO:0000313" key="7">
    <source>
        <dbReference type="EMBL" id="EKX34788.1"/>
    </source>
</evidence>
<reference evidence="9" key="2">
    <citation type="submission" date="2012-11" db="EMBL/GenBank/DDBJ databases">
        <authorList>
            <person name="Kuo A."/>
            <person name="Curtis B.A."/>
            <person name="Tanifuji G."/>
            <person name="Burki F."/>
            <person name="Gruber A."/>
            <person name="Irimia M."/>
            <person name="Maruyama S."/>
            <person name="Arias M.C."/>
            <person name="Ball S.G."/>
            <person name="Gile G.H."/>
            <person name="Hirakawa Y."/>
            <person name="Hopkins J.F."/>
            <person name="Rensing S.A."/>
            <person name="Schmutz J."/>
            <person name="Symeonidi A."/>
            <person name="Elias M."/>
            <person name="Eveleigh R.J."/>
            <person name="Herman E.K."/>
            <person name="Klute M.J."/>
            <person name="Nakayama T."/>
            <person name="Obornik M."/>
            <person name="Reyes-Prieto A."/>
            <person name="Armbrust E.V."/>
            <person name="Aves S.J."/>
            <person name="Beiko R.G."/>
            <person name="Coutinho P."/>
            <person name="Dacks J.B."/>
            <person name="Durnford D.G."/>
            <person name="Fast N.M."/>
            <person name="Green B.R."/>
            <person name="Grisdale C."/>
            <person name="Hempe F."/>
            <person name="Henrissat B."/>
            <person name="Hoppner M.P."/>
            <person name="Ishida K.-I."/>
            <person name="Kim E."/>
            <person name="Koreny L."/>
            <person name="Kroth P.G."/>
            <person name="Liu Y."/>
            <person name="Malik S.-B."/>
            <person name="Maier U.G."/>
            <person name="McRose D."/>
            <person name="Mock T."/>
            <person name="Neilson J.A."/>
            <person name="Onodera N.T."/>
            <person name="Poole A.M."/>
            <person name="Pritham E.J."/>
            <person name="Richards T.A."/>
            <person name="Rocap G."/>
            <person name="Roy S.W."/>
            <person name="Sarai C."/>
            <person name="Schaack S."/>
            <person name="Shirato S."/>
            <person name="Slamovits C.H."/>
            <person name="Spencer D.F."/>
            <person name="Suzuki S."/>
            <person name="Worden A.Z."/>
            <person name="Zauner S."/>
            <person name="Barry K."/>
            <person name="Bell C."/>
            <person name="Bharti A.K."/>
            <person name="Crow J.A."/>
            <person name="Grimwood J."/>
            <person name="Kramer R."/>
            <person name="Lindquist E."/>
            <person name="Lucas S."/>
            <person name="Salamov A."/>
            <person name="McFadden G.I."/>
            <person name="Lane C.E."/>
            <person name="Keeling P.J."/>
            <person name="Gray M.W."/>
            <person name="Grigoriev I.V."/>
            <person name="Archibald J.M."/>
        </authorList>
    </citation>
    <scope>NUCLEOTIDE SEQUENCE</scope>
    <source>
        <strain evidence="9">CCMP2712</strain>
    </source>
</reference>
<dbReference type="Proteomes" id="UP000011087">
    <property type="component" value="Unassembled WGS sequence"/>
</dbReference>
<feature type="non-terminal residue" evidence="7">
    <location>
        <position position="1"/>
    </location>
</feature>
<organism evidence="7">
    <name type="scientific">Guillardia theta (strain CCMP2712)</name>
    <name type="common">Cryptophyte</name>
    <dbReference type="NCBI Taxonomy" id="905079"/>
    <lineage>
        <taxon>Eukaryota</taxon>
        <taxon>Cryptophyceae</taxon>
        <taxon>Pyrenomonadales</taxon>
        <taxon>Geminigeraceae</taxon>
        <taxon>Guillardia</taxon>
    </lineage>
</organism>
<dbReference type="GO" id="GO:0005737">
    <property type="term" value="C:cytoplasm"/>
    <property type="evidence" value="ECO:0007669"/>
    <property type="project" value="TreeGrafter"/>
</dbReference>
<dbReference type="Pfam" id="PF00254">
    <property type="entry name" value="FKBP_C"/>
    <property type="match status" value="1"/>
</dbReference>
<protein>
    <recommendedName>
        <fullName evidence="2 5">peptidylprolyl isomerase</fullName>
        <ecNumber evidence="2 5">5.2.1.8</ecNumber>
    </recommendedName>
</protein>
<dbReference type="InterPro" id="IPR046357">
    <property type="entry name" value="PPIase_dom_sf"/>
</dbReference>
<dbReference type="EMBL" id="JH993103">
    <property type="protein sequence ID" value="EKX34788.1"/>
    <property type="molecule type" value="Genomic_DNA"/>
</dbReference>